<dbReference type="EMBL" id="FQYU01000003">
    <property type="protein sequence ID" value="SHJ30579.1"/>
    <property type="molecule type" value="Genomic_DNA"/>
</dbReference>
<dbReference type="PROSITE" id="PS51257">
    <property type="entry name" value="PROKAR_LIPOPROTEIN"/>
    <property type="match status" value="1"/>
</dbReference>
<dbReference type="Gene3D" id="3.10.50.40">
    <property type="match status" value="1"/>
</dbReference>
<dbReference type="PROSITE" id="PS50059">
    <property type="entry name" value="FKBP_PPIASE"/>
    <property type="match status" value="1"/>
</dbReference>
<dbReference type="SUPFAM" id="SSF54534">
    <property type="entry name" value="FKBP-like"/>
    <property type="match status" value="1"/>
</dbReference>
<evidence type="ECO:0000256" key="2">
    <source>
        <dbReference type="ARBA" id="ARBA00013194"/>
    </source>
</evidence>
<evidence type="ECO:0000256" key="3">
    <source>
        <dbReference type="ARBA" id="ARBA00023110"/>
    </source>
</evidence>
<reference evidence="7" key="1">
    <citation type="submission" date="2016-11" db="EMBL/GenBank/DDBJ databases">
        <authorList>
            <person name="Varghese N."/>
            <person name="Submissions S."/>
        </authorList>
    </citation>
    <scope>NUCLEOTIDE SEQUENCE [LARGE SCALE GENOMIC DNA]</scope>
    <source>
        <strain evidence="7">DSM 19858</strain>
    </source>
</reference>
<dbReference type="GO" id="GO:0003755">
    <property type="term" value="F:peptidyl-prolyl cis-trans isomerase activity"/>
    <property type="evidence" value="ECO:0007669"/>
    <property type="project" value="UniProtKB-KW"/>
</dbReference>
<protein>
    <recommendedName>
        <fullName evidence="2 4">peptidylprolyl isomerase</fullName>
        <ecNumber evidence="2 4">5.2.1.8</ecNumber>
    </recommendedName>
</protein>
<accession>A0A1M6I7Z7</accession>
<evidence type="ECO:0000313" key="6">
    <source>
        <dbReference type="EMBL" id="SHJ30579.1"/>
    </source>
</evidence>
<keyword evidence="4 6" id="KW-0413">Isomerase</keyword>
<dbReference type="STRING" id="192903.SAMN04488513_103368"/>
<dbReference type="Proteomes" id="UP000184543">
    <property type="component" value="Unassembled WGS sequence"/>
</dbReference>
<proteinExistence type="predicted"/>
<name>A0A1M6I7Z7_9FLAO</name>
<evidence type="ECO:0000256" key="1">
    <source>
        <dbReference type="ARBA" id="ARBA00000971"/>
    </source>
</evidence>
<organism evidence="6 7">
    <name type="scientific">Pseudozobellia thermophila</name>
    <dbReference type="NCBI Taxonomy" id="192903"/>
    <lineage>
        <taxon>Bacteria</taxon>
        <taxon>Pseudomonadati</taxon>
        <taxon>Bacteroidota</taxon>
        <taxon>Flavobacteriia</taxon>
        <taxon>Flavobacteriales</taxon>
        <taxon>Flavobacteriaceae</taxon>
        <taxon>Pseudozobellia</taxon>
    </lineage>
</organism>
<gene>
    <name evidence="6" type="ORF">SAMN04488513_103368</name>
</gene>
<sequence length="285" mass="31187">MIVNRFVVLLAFVGVLASCSDDDNSITIEPPRALSEVLAENEAEIQEYLSTHYYNYMDFQDPPEDFDYKVEVKEIPEDDTTGIKPLAEFVEALEIDVPSSHFLIEEKEETVTHKLYYVIARQGVGDAITVADSAFVRYQGQLLSGDVFDDSRVNSPIWFNLPSLQASATSLFSGTPARGFAEGASLLKGGSEPVDNGDGTFTVEDYGVGLFIFPSGLGYYNSSQSIIGAYSPMVFMIDLLAVKGETDHDGDGTLTIDEDTNGDGYFYNDDADDDGLVDYLDADSN</sequence>
<dbReference type="EC" id="5.2.1.8" evidence="2 4"/>
<comment type="catalytic activity">
    <reaction evidence="1 4">
        <text>[protein]-peptidylproline (omega=180) = [protein]-peptidylproline (omega=0)</text>
        <dbReference type="Rhea" id="RHEA:16237"/>
        <dbReference type="Rhea" id="RHEA-COMP:10747"/>
        <dbReference type="Rhea" id="RHEA-COMP:10748"/>
        <dbReference type="ChEBI" id="CHEBI:83833"/>
        <dbReference type="ChEBI" id="CHEBI:83834"/>
        <dbReference type="EC" id="5.2.1.8"/>
    </reaction>
</comment>
<dbReference type="AlphaFoldDB" id="A0A1M6I7Z7"/>
<feature type="domain" description="PPIase FKBP-type" evidence="5">
    <location>
        <begin position="131"/>
        <end position="243"/>
    </location>
</feature>
<evidence type="ECO:0000256" key="4">
    <source>
        <dbReference type="PROSITE-ProRule" id="PRU00277"/>
    </source>
</evidence>
<keyword evidence="7" id="KW-1185">Reference proteome</keyword>
<evidence type="ECO:0000313" key="7">
    <source>
        <dbReference type="Proteomes" id="UP000184543"/>
    </source>
</evidence>
<keyword evidence="3 4" id="KW-0697">Rotamase</keyword>
<dbReference type="InterPro" id="IPR001179">
    <property type="entry name" value="PPIase_FKBP_dom"/>
</dbReference>
<evidence type="ECO:0000259" key="5">
    <source>
        <dbReference type="PROSITE" id="PS50059"/>
    </source>
</evidence>
<dbReference type="InterPro" id="IPR046357">
    <property type="entry name" value="PPIase_dom_sf"/>
</dbReference>